<evidence type="ECO:0000259" key="5">
    <source>
        <dbReference type="PROSITE" id="PS50865"/>
    </source>
</evidence>
<evidence type="ECO:0000313" key="6">
    <source>
        <dbReference type="EMBL" id="CTR07707.1"/>
    </source>
</evidence>
<dbReference type="Pfam" id="PF01753">
    <property type="entry name" value="zf-MYND"/>
    <property type="match status" value="1"/>
</dbReference>
<dbReference type="GO" id="GO:0008270">
    <property type="term" value="F:zinc ion binding"/>
    <property type="evidence" value="ECO:0007669"/>
    <property type="project" value="UniProtKB-KW"/>
</dbReference>
<gene>
    <name evidence="6" type="primary">FGENESH: predicted gene_6.490</name>
    <name evidence="7" type="ORF">AAT19DRAFT_15040</name>
    <name evidence="6" type="ORF">BN2166_0035680</name>
</gene>
<keyword evidence="1" id="KW-0479">Metal-binding</keyword>
<reference evidence="6 8" key="1">
    <citation type="submission" date="2015-07" db="EMBL/GenBank/DDBJ databases">
        <authorList>
            <person name="Cajimat M.N.B."/>
            <person name="Milazzo M.L."/>
            <person name="Fulhorst C.F."/>
        </authorList>
    </citation>
    <scope>NUCLEOTIDE SEQUENCE [LARGE SCALE GENOMIC DNA]</scope>
    <source>
        <strain evidence="6">Single colony</strain>
    </source>
</reference>
<evidence type="ECO:0000313" key="9">
    <source>
        <dbReference type="Proteomes" id="UP000239560"/>
    </source>
</evidence>
<evidence type="ECO:0000256" key="4">
    <source>
        <dbReference type="PROSITE-ProRule" id="PRU00134"/>
    </source>
</evidence>
<dbReference type="Gene3D" id="6.10.140.2220">
    <property type="match status" value="1"/>
</dbReference>
<keyword evidence="2 4" id="KW-0863">Zinc-finger</keyword>
<evidence type="ECO:0000313" key="7">
    <source>
        <dbReference type="EMBL" id="PRQ74687.1"/>
    </source>
</evidence>
<dbReference type="PANTHER" id="PTHR10237">
    <property type="entry name" value="DEFORMED EPIDERMAL AUTOREGULATORY FACTOR 1 HOMOLOG SUPPRESSIN"/>
    <property type="match status" value="1"/>
</dbReference>
<accession>A0A0K3CGI6</accession>
<dbReference type="OrthoDB" id="341421at2759"/>
<dbReference type="GO" id="GO:0000981">
    <property type="term" value="F:DNA-binding transcription factor activity, RNA polymerase II-specific"/>
    <property type="evidence" value="ECO:0007669"/>
    <property type="project" value="TreeGrafter"/>
</dbReference>
<dbReference type="GO" id="GO:0005634">
    <property type="term" value="C:nucleus"/>
    <property type="evidence" value="ECO:0007669"/>
    <property type="project" value="TreeGrafter"/>
</dbReference>
<dbReference type="PROSITE" id="PS50865">
    <property type="entry name" value="ZF_MYND_2"/>
    <property type="match status" value="1"/>
</dbReference>
<dbReference type="EMBL" id="CWKI01000006">
    <property type="protein sequence ID" value="CTR07707.1"/>
    <property type="molecule type" value="Genomic_DNA"/>
</dbReference>
<evidence type="ECO:0000256" key="2">
    <source>
        <dbReference type="ARBA" id="ARBA00022771"/>
    </source>
</evidence>
<dbReference type="STRING" id="5286.A0A0K3CGI6"/>
<sequence>MSVDMSAFTSLSQLHRQMKVPMLYRNETSAAVKLLNCVLFGISQCTIEMQFNGSRGNTTPYSGEMHAQMWAVTRDVLRTLKSMPDEAKSWWTPILYFWEPVQGYATHESEFSQLVFADATLSRFLIVEVRDRTICPCCDKPETILYDEYLRFSAQRLLNVITYLPLPNKPNSVRATYKTNENPVVPPAFYNFSSGTILSDSEAAIPKPSILHLTPQDLVPMFTPGDLVALDCTTLRKDEQVPSKEIRDLVCVKKGEEWTTRWSTANKVVGKADPMIRTLCLGCGKYDTANTRLRCTACRMVFYCSAECQRTHWPEHKHECMPKKKA</sequence>
<evidence type="ECO:0000313" key="8">
    <source>
        <dbReference type="Proteomes" id="UP000199069"/>
    </source>
</evidence>
<protein>
    <submittedName>
        <fullName evidence="6">FGENESH: predicted gene_6.490 protein</fullName>
    </submittedName>
</protein>
<evidence type="ECO:0000256" key="1">
    <source>
        <dbReference type="ARBA" id="ARBA00022723"/>
    </source>
</evidence>
<keyword evidence="3" id="KW-0862">Zinc</keyword>
<dbReference type="InterPro" id="IPR024119">
    <property type="entry name" value="TF_DEAF-1"/>
</dbReference>
<dbReference type="PROSITE" id="PS01360">
    <property type="entry name" value="ZF_MYND_1"/>
    <property type="match status" value="1"/>
</dbReference>
<dbReference type="OMA" id="DMTTTRF"/>
<dbReference type="SUPFAM" id="SSF144232">
    <property type="entry name" value="HIT/MYND zinc finger-like"/>
    <property type="match status" value="1"/>
</dbReference>
<dbReference type="EMBL" id="LCTV02000006">
    <property type="protein sequence ID" value="PRQ74687.1"/>
    <property type="molecule type" value="Genomic_DNA"/>
</dbReference>
<name>A0A0K3CGI6_RHOTO</name>
<dbReference type="Proteomes" id="UP000199069">
    <property type="component" value="Unassembled WGS sequence"/>
</dbReference>
<proteinExistence type="predicted"/>
<reference evidence="7 9" key="2">
    <citation type="journal article" date="2018" name="Elife">
        <title>Functional genomics of lipid metabolism in the oleaginous yeast Rhodosporidium toruloides.</title>
        <authorList>
            <person name="Coradetti S.T."/>
            <person name="Pinel D."/>
            <person name="Geiselman G."/>
            <person name="Ito M."/>
            <person name="Mondo S."/>
            <person name="Reilly M.C."/>
            <person name="Cheng Y.F."/>
            <person name="Bauer S."/>
            <person name="Grigoriev I."/>
            <person name="Gladden J.M."/>
            <person name="Simmons B.A."/>
            <person name="Brem R."/>
            <person name="Arkin A.P."/>
            <person name="Skerker J.M."/>
        </authorList>
    </citation>
    <scope>NUCLEOTIDE SEQUENCE [LARGE SCALE GENOMIC DNA]</scope>
    <source>
        <strain evidence="7 9">NBRC 0880</strain>
    </source>
</reference>
<dbReference type="AlphaFoldDB" id="A0A0K3CGI6"/>
<feature type="domain" description="MYND-type" evidence="5">
    <location>
        <begin position="280"/>
        <end position="320"/>
    </location>
</feature>
<keyword evidence="8" id="KW-1185">Reference proteome</keyword>
<dbReference type="InterPro" id="IPR002893">
    <property type="entry name" value="Znf_MYND"/>
</dbReference>
<dbReference type="PANTHER" id="PTHR10237:SF14">
    <property type="entry name" value="MYND-TYPE DOMAIN-CONTAINING PROTEIN"/>
    <property type="match status" value="1"/>
</dbReference>
<dbReference type="Proteomes" id="UP000239560">
    <property type="component" value="Unassembled WGS sequence"/>
</dbReference>
<organism evidence="6 8">
    <name type="scientific">Rhodotorula toruloides</name>
    <name type="common">Yeast</name>
    <name type="synonym">Rhodosporidium toruloides</name>
    <dbReference type="NCBI Taxonomy" id="5286"/>
    <lineage>
        <taxon>Eukaryota</taxon>
        <taxon>Fungi</taxon>
        <taxon>Dikarya</taxon>
        <taxon>Basidiomycota</taxon>
        <taxon>Pucciniomycotina</taxon>
        <taxon>Microbotryomycetes</taxon>
        <taxon>Sporidiobolales</taxon>
        <taxon>Sporidiobolaceae</taxon>
        <taxon>Rhodotorula</taxon>
    </lineage>
</organism>
<evidence type="ECO:0000256" key="3">
    <source>
        <dbReference type="ARBA" id="ARBA00022833"/>
    </source>
</evidence>